<dbReference type="PANTHER" id="PTHR11439">
    <property type="entry name" value="GAG-POL-RELATED RETROTRANSPOSON"/>
    <property type="match status" value="1"/>
</dbReference>
<dbReference type="AlphaFoldDB" id="A0A6G0W4Y4"/>
<dbReference type="EMBL" id="VJMJ01000398">
    <property type="protein sequence ID" value="KAF0721490.1"/>
    <property type="molecule type" value="Genomic_DNA"/>
</dbReference>
<reference evidence="1 2" key="1">
    <citation type="submission" date="2019-07" db="EMBL/GenBank/DDBJ databases">
        <title>Genomics analysis of Aphanomyces spp. identifies a new class of oomycete effector associated with host adaptation.</title>
        <authorList>
            <person name="Gaulin E."/>
        </authorList>
    </citation>
    <scope>NUCLEOTIDE SEQUENCE [LARGE SCALE GENOMIC DNA]</scope>
    <source>
        <strain evidence="1 2">ATCC 201684</strain>
    </source>
</reference>
<dbReference type="VEuPathDB" id="FungiDB:AeMF1_005507"/>
<evidence type="ECO:0008006" key="3">
    <source>
        <dbReference type="Google" id="ProtNLM"/>
    </source>
</evidence>
<dbReference type="PANTHER" id="PTHR11439:SF467">
    <property type="entry name" value="INTEGRASE CATALYTIC DOMAIN-CONTAINING PROTEIN"/>
    <property type="match status" value="1"/>
</dbReference>
<dbReference type="Proteomes" id="UP000481153">
    <property type="component" value="Unassembled WGS sequence"/>
</dbReference>
<evidence type="ECO:0000313" key="1">
    <source>
        <dbReference type="EMBL" id="KAF0721490.1"/>
    </source>
</evidence>
<evidence type="ECO:0000313" key="2">
    <source>
        <dbReference type="Proteomes" id="UP000481153"/>
    </source>
</evidence>
<accession>A0A6G0W4Y4</accession>
<sequence>MQGGSKRPLRYLKKTRLYGLELRPTKGLESLDEVFADADWAGDKTSRRSTTGSVVTIGGCPTQWMSKRQGVVALSTTEAEYIAASLGTQEAMWIRQLLIELGLKPVGEPTRLWCDNQSAIANMQNGATKSWSKHMDMRYHYVRDAVQDNKIKVDYCQTGRMPADIFTKALATETFERARHMVRVLAPEDSSIKMD</sequence>
<keyword evidence="2" id="KW-1185">Reference proteome</keyword>
<protein>
    <recommendedName>
        <fullName evidence="3">Reverse transcriptase Ty1/copia-type domain-containing protein</fullName>
    </recommendedName>
</protein>
<comment type="caution">
    <text evidence="1">The sequence shown here is derived from an EMBL/GenBank/DDBJ whole genome shotgun (WGS) entry which is preliminary data.</text>
</comment>
<dbReference type="CDD" id="cd09272">
    <property type="entry name" value="RNase_HI_RT_Ty1"/>
    <property type="match status" value="1"/>
</dbReference>
<gene>
    <name evidence="1" type="ORF">Ae201684_019116</name>
</gene>
<proteinExistence type="predicted"/>
<organism evidence="1 2">
    <name type="scientific">Aphanomyces euteiches</name>
    <dbReference type="NCBI Taxonomy" id="100861"/>
    <lineage>
        <taxon>Eukaryota</taxon>
        <taxon>Sar</taxon>
        <taxon>Stramenopiles</taxon>
        <taxon>Oomycota</taxon>
        <taxon>Saprolegniomycetes</taxon>
        <taxon>Saprolegniales</taxon>
        <taxon>Verrucalvaceae</taxon>
        <taxon>Aphanomyces</taxon>
    </lineage>
</organism>
<name>A0A6G0W4Y4_9STRA</name>